<sequence length="61" mass="6533">MHGAHDQKRGSIRCRAGVDDLDLSFVDLLGVLVQAQRGDRHVLILIGVQIGVPGEGSVDWG</sequence>
<dbReference type="AlphaFoldDB" id="A0AB36I607"/>
<dbReference type="Proteomes" id="UP000186091">
    <property type="component" value="Unassembled WGS sequence"/>
</dbReference>
<gene>
    <name evidence="1" type="ORF">AUP69_15200</name>
</gene>
<dbReference type="EMBL" id="LOQT01000037">
    <property type="protein sequence ID" value="OKX76328.1"/>
    <property type="molecule type" value="Genomic_DNA"/>
</dbReference>
<dbReference type="RefSeq" id="WP_003855626.1">
    <property type="nucleotide sequence ID" value="NZ_LHDE01000010.1"/>
</dbReference>
<name>A0AB36I607_CORGT</name>
<evidence type="ECO:0000313" key="1">
    <source>
        <dbReference type="EMBL" id="OKX76328.1"/>
    </source>
</evidence>
<accession>A0AB36I607</accession>
<proteinExistence type="predicted"/>
<reference evidence="1 2" key="1">
    <citation type="submission" date="2015-12" db="EMBL/GenBank/DDBJ databases">
        <title>Genome sequence of Corynebacterium AS 1.542.</title>
        <authorList>
            <person name="Yang J."/>
            <person name="Yang S."/>
        </authorList>
    </citation>
    <scope>NUCLEOTIDE SEQUENCE [LARGE SCALE GENOMIC DNA]</scope>
    <source>
        <strain evidence="1 2">AS 1.542</strain>
    </source>
</reference>
<organism evidence="1 2">
    <name type="scientific">Corynebacterium glutamicum</name>
    <name type="common">Brevibacterium saccharolyticum</name>
    <dbReference type="NCBI Taxonomy" id="1718"/>
    <lineage>
        <taxon>Bacteria</taxon>
        <taxon>Bacillati</taxon>
        <taxon>Actinomycetota</taxon>
        <taxon>Actinomycetes</taxon>
        <taxon>Mycobacteriales</taxon>
        <taxon>Corynebacteriaceae</taxon>
        <taxon>Corynebacterium</taxon>
    </lineage>
</organism>
<comment type="caution">
    <text evidence="1">The sequence shown here is derived from an EMBL/GenBank/DDBJ whole genome shotgun (WGS) entry which is preliminary data.</text>
</comment>
<evidence type="ECO:0000313" key="2">
    <source>
        <dbReference type="Proteomes" id="UP000186091"/>
    </source>
</evidence>
<protein>
    <submittedName>
        <fullName evidence="1">Uncharacterized protein</fullName>
    </submittedName>
</protein>